<accession>A0ACB8QMF3</accession>
<reference evidence="1" key="1">
    <citation type="submission" date="2021-02" db="EMBL/GenBank/DDBJ databases">
        <authorList>
            <consortium name="DOE Joint Genome Institute"/>
            <person name="Ahrendt S."/>
            <person name="Looney B.P."/>
            <person name="Miyauchi S."/>
            <person name="Morin E."/>
            <person name="Drula E."/>
            <person name="Courty P.E."/>
            <person name="Chicoki N."/>
            <person name="Fauchery L."/>
            <person name="Kohler A."/>
            <person name="Kuo A."/>
            <person name="Labutti K."/>
            <person name="Pangilinan J."/>
            <person name="Lipzen A."/>
            <person name="Riley R."/>
            <person name="Andreopoulos W."/>
            <person name="He G."/>
            <person name="Johnson J."/>
            <person name="Barry K.W."/>
            <person name="Grigoriev I.V."/>
            <person name="Nagy L."/>
            <person name="Hibbett D."/>
            <person name="Henrissat B."/>
            <person name="Matheny P.B."/>
            <person name="Labbe J."/>
            <person name="Martin F."/>
        </authorList>
    </citation>
    <scope>NUCLEOTIDE SEQUENCE</scope>
    <source>
        <strain evidence="1">EC-137</strain>
    </source>
</reference>
<sequence>MSDSGPSTVPHKRPRLDDSNGPCEVPEYYKDLWFEDGSVIFKCGAASFRVHRSVVCVHSQVFRDMFSVGTSDTMQDDVPVVEITDPAEKFFLFLKKMYFSHAVQIDVSIGFSILIDLLELATKYMVDFIRQEIIDYLHSILPCTLSDYEHQHDFISGLNVPELIMAIRAGWKYGIESIVPTALYALCVHHYGDITLWSEGSDVPDLVRIIALCALGYQNLQGLKRVTDKRAWSQAVYKTDSKFHCQEDLRSELIIIMTHSIEDESGVYKYWEDIHIFEPEGFYSGIAKGSPQMRVCDKCRERWKRWEKTAREDAWSKMPECFGLTWPDAGSSGEEIS</sequence>
<dbReference type="Proteomes" id="UP000814128">
    <property type="component" value="Unassembled WGS sequence"/>
</dbReference>
<protein>
    <submittedName>
        <fullName evidence="1">Uncharacterized protein</fullName>
    </submittedName>
</protein>
<evidence type="ECO:0000313" key="2">
    <source>
        <dbReference type="Proteomes" id="UP000814128"/>
    </source>
</evidence>
<comment type="caution">
    <text evidence="1">The sequence shown here is derived from an EMBL/GenBank/DDBJ whole genome shotgun (WGS) entry which is preliminary data.</text>
</comment>
<proteinExistence type="predicted"/>
<evidence type="ECO:0000313" key="1">
    <source>
        <dbReference type="EMBL" id="KAI0033039.1"/>
    </source>
</evidence>
<reference evidence="1" key="2">
    <citation type="journal article" date="2022" name="New Phytol.">
        <title>Evolutionary transition to the ectomycorrhizal habit in the genomes of a hyperdiverse lineage of mushroom-forming fungi.</title>
        <authorList>
            <person name="Looney B."/>
            <person name="Miyauchi S."/>
            <person name="Morin E."/>
            <person name="Drula E."/>
            <person name="Courty P.E."/>
            <person name="Kohler A."/>
            <person name="Kuo A."/>
            <person name="LaButti K."/>
            <person name="Pangilinan J."/>
            <person name="Lipzen A."/>
            <person name="Riley R."/>
            <person name="Andreopoulos W."/>
            <person name="He G."/>
            <person name="Johnson J."/>
            <person name="Nolan M."/>
            <person name="Tritt A."/>
            <person name="Barry K.W."/>
            <person name="Grigoriev I.V."/>
            <person name="Nagy L.G."/>
            <person name="Hibbett D."/>
            <person name="Henrissat B."/>
            <person name="Matheny P.B."/>
            <person name="Labbe J."/>
            <person name="Martin F.M."/>
        </authorList>
    </citation>
    <scope>NUCLEOTIDE SEQUENCE</scope>
    <source>
        <strain evidence="1">EC-137</strain>
    </source>
</reference>
<organism evidence="1 2">
    <name type="scientific">Vararia minispora EC-137</name>
    <dbReference type="NCBI Taxonomy" id="1314806"/>
    <lineage>
        <taxon>Eukaryota</taxon>
        <taxon>Fungi</taxon>
        <taxon>Dikarya</taxon>
        <taxon>Basidiomycota</taxon>
        <taxon>Agaricomycotina</taxon>
        <taxon>Agaricomycetes</taxon>
        <taxon>Russulales</taxon>
        <taxon>Lachnocladiaceae</taxon>
        <taxon>Vararia</taxon>
    </lineage>
</organism>
<dbReference type="EMBL" id="MU273529">
    <property type="protein sequence ID" value="KAI0033039.1"/>
    <property type="molecule type" value="Genomic_DNA"/>
</dbReference>
<name>A0ACB8QMF3_9AGAM</name>
<gene>
    <name evidence="1" type="ORF">K488DRAFT_85267</name>
</gene>
<keyword evidence="2" id="KW-1185">Reference proteome</keyword>